<protein>
    <submittedName>
        <fullName evidence="1">Uncharacterized protein</fullName>
    </submittedName>
</protein>
<proteinExistence type="predicted"/>
<sequence length="61" mass="6989">MSNVLTLSYDKLSQDDKDRVMKAVDLLCKDNPDVAKQLEKLADIKINNPKQWSMGKKILKL</sequence>
<evidence type="ECO:0000313" key="1">
    <source>
        <dbReference type="EMBL" id="TWI80527.1"/>
    </source>
</evidence>
<evidence type="ECO:0000313" key="2">
    <source>
        <dbReference type="Proteomes" id="UP000316167"/>
    </source>
</evidence>
<reference evidence="1 2" key="1">
    <citation type="journal article" date="2015" name="Stand. Genomic Sci.">
        <title>Genomic Encyclopedia of Bacterial and Archaeal Type Strains, Phase III: the genomes of soil and plant-associated and newly described type strains.</title>
        <authorList>
            <person name="Whitman W.B."/>
            <person name="Woyke T."/>
            <person name="Klenk H.P."/>
            <person name="Zhou Y."/>
            <person name="Lilburn T.G."/>
            <person name="Beck B.J."/>
            <person name="De Vos P."/>
            <person name="Vandamme P."/>
            <person name="Eisen J.A."/>
            <person name="Garrity G."/>
            <person name="Hugenholtz P."/>
            <person name="Kyrpides N.C."/>
        </authorList>
    </citation>
    <scope>NUCLEOTIDE SEQUENCE [LARGE SCALE GENOMIC DNA]</scope>
    <source>
        <strain evidence="1 2">CGMCC 1.7271</strain>
    </source>
</reference>
<keyword evidence="2" id="KW-1185">Reference proteome</keyword>
<comment type="caution">
    <text evidence="1">The sequence shown here is derived from an EMBL/GenBank/DDBJ whole genome shotgun (WGS) entry which is preliminary data.</text>
</comment>
<gene>
    <name evidence="1" type="ORF">IQ13_3205</name>
</gene>
<accession>A0A562SGW5</accession>
<name>A0A562SGW5_9BACT</name>
<dbReference type="AlphaFoldDB" id="A0A562SGW5"/>
<dbReference type="RefSeq" id="WP_144887541.1">
    <property type="nucleotide sequence ID" value="NZ_VLLE01000005.1"/>
</dbReference>
<dbReference type="EMBL" id="VLLE01000005">
    <property type="protein sequence ID" value="TWI80527.1"/>
    <property type="molecule type" value="Genomic_DNA"/>
</dbReference>
<organism evidence="1 2">
    <name type="scientific">Lacibacter cauensis</name>
    <dbReference type="NCBI Taxonomy" id="510947"/>
    <lineage>
        <taxon>Bacteria</taxon>
        <taxon>Pseudomonadati</taxon>
        <taxon>Bacteroidota</taxon>
        <taxon>Chitinophagia</taxon>
        <taxon>Chitinophagales</taxon>
        <taxon>Chitinophagaceae</taxon>
        <taxon>Lacibacter</taxon>
    </lineage>
</organism>
<dbReference type="Proteomes" id="UP000316167">
    <property type="component" value="Unassembled WGS sequence"/>
</dbReference>